<dbReference type="Pfam" id="PF22458">
    <property type="entry name" value="RsmF-B_ferredox"/>
    <property type="match status" value="1"/>
</dbReference>
<name>G0EHI1_PYRF1</name>
<dbReference type="RefSeq" id="WP_014026233.1">
    <property type="nucleotide sequence ID" value="NC_015931.1"/>
</dbReference>
<dbReference type="PANTHER" id="PTHR22807">
    <property type="entry name" value="NOP2 YEAST -RELATED NOL1/NOP2/FMU SUN DOMAIN-CONTAINING"/>
    <property type="match status" value="1"/>
</dbReference>
<dbReference type="InterPro" id="IPR001678">
    <property type="entry name" value="MeTrfase_RsmB-F_NOP2_dom"/>
</dbReference>
<dbReference type="EMBL" id="CP002838">
    <property type="protein sequence ID" value="AEM38556.1"/>
    <property type="molecule type" value="Genomic_DNA"/>
</dbReference>
<dbReference type="AlphaFoldDB" id="G0EHI1"/>
<dbReference type="PANTHER" id="PTHR22807:SF70">
    <property type="entry name" value="TRNA_RRNA CYTOSINE-C5-METHYLASE, NOL1_NOP2_SUN FAMILY, FUSED TO N-TERMINAL NUSB REGULATOR DOMAIN"/>
    <property type="match status" value="1"/>
</dbReference>
<dbReference type="Proteomes" id="UP000001037">
    <property type="component" value="Chromosome"/>
</dbReference>
<gene>
    <name evidence="6" type="ordered locus">Pyrfu_0687</name>
</gene>
<evidence type="ECO:0000256" key="4">
    <source>
        <dbReference type="ARBA" id="ARBA00022884"/>
    </source>
</evidence>
<protein>
    <submittedName>
        <fullName evidence="6">Fmu (Sun) domain protein</fullName>
    </submittedName>
</protein>
<dbReference type="InterPro" id="IPR029063">
    <property type="entry name" value="SAM-dependent_MTases_sf"/>
</dbReference>
<dbReference type="PROSITE" id="PS51686">
    <property type="entry name" value="SAM_MT_RSMB_NOP"/>
    <property type="match status" value="1"/>
</dbReference>
<dbReference type="Gene3D" id="3.30.70.1170">
    <property type="entry name" value="Sun protein, domain 3"/>
    <property type="match status" value="1"/>
</dbReference>
<evidence type="ECO:0000256" key="1">
    <source>
        <dbReference type="ARBA" id="ARBA00022603"/>
    </source>
</evidence>
<dbReference type="GeneID" id="11139155"/>
<dbReference type="SUPFAM" id="SSF53335">
    <property type="entry name" value="S-adenosyl-L-methionine-dependent methyltransferases"/>
    <property type="match status" value="1"/>
</dbReference>
<keyword evidence="1" id="KW-0489">Methyltransferase</keyword>
<proteinExistence type="predicted"/>
<dbReference type="PRINTS" id="PR02008">
    <property type="entry name" value="RCMTFAMILY"/>
</dbReference>
<dbReference type="STRING" id="694429.Pyrfu_0687"/>
<dbReference type="GO" id="GO:0008173">
    <property type="term" value="F:RNA methyltransferase activity"/>
    <property type="evidence" value="ECO:0007669"/>
    <property type="project" value="InterPro"/>
</dbReference>
<dbReference type="GO" id="GO:0001510">
    <property type="term" value="P:RNA methylation"/>
    <property type="evidence" value="ECO:0007669"/>
    <property type="project" value="InterPro"/>
</dbReference>
<dbReference type="InParanoid" id="G0EHI1"/>
<keyword evidence="4" id="KW-0694">RNA-binding</keyword>
<dbReference type="OrthoDB" id="14725at2157"/>
<evidence type="ECO:0000259" key="5">
    <source>
        <dbReference type="PROSITE" id="PS51686"/>
    </source>
</evidence>
<dbReference type="KEGG" id="pfm:Pyrfu_0687"/>
<reference evidence="6 7" key="1">
    <citation type="journal article" date="2011" name="Stand. Genomic Sci.">
        <title>Complete genome sequence of the hyperthermophilic chemolithoautotroph Pyrolobus fumarii type strain (1A).</title>
        <authorList>
            <person name="Anderson I."/>
            <person name="Goker M."/>
            <person name="Nolan M."/>
            <person name="Lucas S."/>
            <person name="Hammon N."/>
            <person name="Deshpande S."/>
            <person name="Cheng J.F."/>
            <person name="Tapia R."/>
            <person name="Han C."/>
            <person name="Goodwin L."/>
            <person name="Pitluck S."/>
            <person name="Huntemann M."/>
            <person name="Liolios K."/>
            <person name="Ivanova N."/>
            <person name="Pagani I."/>
            <person name="Mavromatis K."/>
            <person name="Ovchinikova G."/>
            <person name="Pati A."/>
            <person name="Chen A."/>
            <person name="Palaniappan K."/>
            <person name="Land M."/>
            <person name="Hauser L."/>
            <person name="Brambilla E.M."/>
            <person name="Huber H."/>
            <person name="Yasawong M."/>
            <person name="Rohde M."/>
            <person name="Spring S."/>
            <person name="Abt B."/>
            <person name="Sikorski J."/>
            <person name="Wirth R."/>
            <person name="Detter J.C."/>
            <person name="Woyke T."/>
            <person name="Bristow J."/>
            <person name="Eisen J.A."/>
            <person name="Markowitz V."/>
            <person name="Hugenholtz P."/>
            <person name="Kyrpides N.C."/>
            <person name="Klenk H.P."/>
            <person name="Lapidus A."/>
        </authorList>
    </citation>
    <scope>NUCLEOTIDE SEQUENCE [LARGE SCALE GENOMIC DNA]</scope>
    <source>
        <strain evidence="7">DSM 11204 / 1A</strain>
    </source>
</reference>
<dbReference type="GO" id="GO:0003723">
    <property type="term" value="F:RNA binding"/>
    <property type="evidence" value="ECO:0007669"/>
    <property type="project" value="UniProtKB-KW"/>
</dbReference>
<dbReference type="HOGENOM" id="CLU_005316_7_6_2"/>
<dbReference type="InterPro" id="IPR023267">
    <property type="entry name" value="RCMT"/>
</dbReference>
<organism evidence="6 7">
    <name type="scientific">Pyrolobus fumarii (strain DSM 11204 / 1A)</name>
    <dbReference type="NCBI Taxonomy" id="694429"/>
    <lineage>
        <taxon>Archaea</taxon>
        <taxon>Thermoproteota</taxon>
        <taxon>Thermoprotei</taxon>
        <taxon>Desulfurococcales</taxon>
        <taxon>Pyrodictiaceae</taxon>
        <taxon>Pyrolobus</taxon>
    </lineage>
</organism>
<dbReference type="Pfam" id="PF01189">
    <property type="entry name" value="Methyltr_RsmB-F"/>
    <property type="match status" value="1"/>
</dbReference>
<dbReference type="Gene3D" id="3.40.50.150">
    <property type="entry name" value="Vaccinia Virus protein VP39"/>
    <property type="match status" value="1"/>
</dbReference>
<keyword evidence="3" id="KW-0949">S-adenosyl-L-methionine</keyword>
<evidence type="ECO:0000256" key="3">
    <source>
        <dbReference type="ARBA" id="ARBA00022691"/>
    </source>
</evidence>
<dbReference type="eggNOG" id="arCOG00975">
    <property type="taxonomic scope" value="Archaea"/>
</dbReference>
<sequence>MGVERQVEALVDFAARVLWVVLERKWSHDKAYQEAVKELGWGRLKGLKPKTLYRVSRAIVSDYYLLRYAEQVVYGARGGARRLARLWLLLRGDDPDLIPPELEPGVRRLRKRLLKQMPRKIESVEELLDGLEGVKLLSVKYSFPEWFVEKFVKLLGLEETEKLLEALNEEVWWIRVNTLKADVDEVAERLGEKGVFVRRDPDLPYMLRVVDYSEPLHHLEEMWKGEIVFQDKASALVVEALDPQPGDYIVDFAAAPGIKATLVAALTDNQAEMVLLDVSRERVSRMMRVLKMYGVDLSKVHVAVVDSRFWWSPRKQPKILLDAPCSSSGAVGKDPAIKIHLESREWVDRFVPLQRDLLVNAVTQGERVVYAVCSILPEEGEEHMVKLSLELEDPGIPGLPGYHAYGERVSKARRLLPHVHETQGFFIARIVGKGV</sequence>
<dbReference type="InterPro" id="IPR049560">
    <property type="entry name" value="MeTrfase_RsmB-F_NOP2_cat"/>
</dbReference>
<evidence type="ECO:0000313" key="7">
    <source>
        <dbReference type="Proteomes" id="UP000001037"/>
    </source>
</evidence>
<feature type="domain" description="SAM-dependent MTase RsmB/NOP-type" evidence="5">
    <location>
        <begin position="162"/>
        <end position="433"/>
    </location>
</feature>
<keyword evidence="2" id="KW-0808">Transferase</keyword>
<evidence type="ECO:0000313" key="6">
    <source>
        <dbReference type="EMBL" id="AEM38556.1"/>
    </source>
</evidence>
<dbReference type="InterPro" id="IPR054728">
    <property type="entry name" value="RsmB-like_ferredoxin"/>
</dbReference>
<keyword evidence="7" id="KW-1185">Reference proteome</keyword>
<evidence type="ECO:0000256" key="2">
    <source>
        <dbReference type="ARBA" id="ARBA00022679"/>
    </source>
</evidence>
<accession>G0EHI1</accession>